<organism evidence="1 2">
    <name type="scientific">Vibrio palustris</name>
    <dbReference type="NCBI Taxonomy" id="1918946"/>
    <lineage>
        <taxon>Bacteria</taxon>
        <taxon>Pseudomonadati</taxon>
        <taxon>Pseudomonadota</taxon>
        <taxon>Gammaproteobacteria</taxon>
        <taxon>Vibrionales</taxon>
        <taxon>Vibrionaceae</taxon>
        <taxon>Vibrio</taxon>
    </lineage>
</organism>
<sequence length="169" mass="19738">MRVSPARRRRWNNIMILLVILFIGILNLPTIIKSYLLPDPTQQESTTPQVFDPHNHVKTINFTGFSLQKKQGEWYSTAQLPMSAANLAERWLSLQGTLVDEKTFESLVPRLGNPSTVEVWYDNQAEPQRITYYRTAKFWLFQNWQHKWVAISVAKDYIMPAINQPTVEF</sequence>
<dbReference type="EMBL" id="FUFT01000003">
    <property type="protein sequence ID" value="SJL83560.1"/>
    <property type="molecule type" value="Genomic_DNA"/>
</dbReference>
<keyword evidence="2" id="KW-1185">Reference proteome</keyword>
<accession>A0A1R4B3R6</accession>
<evidence type="ECO:0000313" key="1">
    <source>
        <dbReference type="EMBL" id="SJL83560.1"/>
    </source>
</evidence>
<dbReference type="RefSeq" id="WP_077313876.1">
    <property type="nucleotide sequence ID" value="NZ_AP024887.1"/>
</dbReference>
<protein>
    <recommendedName>
        <fullName evidence="3">50S ribosomal protein L33</fullName>
    </recommendedName>
</protein>
<dbReference type="STRING" id="1918946.VPAL9027_01528"/>
<name>A0A1R4B3R6_9VIBR</name>
<dbReference type="Proteomes" id="UP000189475">
    <property type="component" value="Unassembled WGS sequence"/>
</dbReference>
<dbReference type="OrthoDB" id="5829309at2"/>
<dbReference type="AlphaFoldDB" id="A0A1R4B3R6"/>
<reference evidence="1 2" key="1">
    <citation type="submission" date="2017-02" db="EMBL/GenBank/DDBJ databases">
        <authorList>
            <person name="Peterson S.W."/>
        </authorList>
    </citation>
    <scope>NUCLEOTIDE SEQUENCE [LARGE SCALE GENOMIC DNA]</scope>
    <source>
        <strain evidence="1 2">CECT 9027</strain>
    </source>
</reference>
<proteinExistence type="predicted"/>
<evidence type="ECO:0008006" key="3">
    <source>
        <dbReference type="Google" id="ProtNLM"/>
    </source>
</evidence>
<evidence type="ECO:0000313" key="2">
    <source>
        <dbReference type="Proteomes" id="UP000189475"/>
    </source>
</evidence>
<gene>
    <name evidence="1" type="ORF">VPAL9027_01528</name>
</gene>